<feature type="non-terminal residue" evidence="2">
    <location>
        <position position="1"/>
    </location>
</feature>
<dbReference type="PANTHER" id="PTHR24060">
    <property type="entry name" value="METABOTROPIC GLUTAMATE RECEPTOR"/>
    <property type="match status" value="1"/>
</dbReference>
<keyword evidence="1" id="KW-0325">Glycoprotein</keyword>
<evidence type="ECO:0008006" key="3">
    <source>
        <dbReference type="Google" id="ProtNLM"/>
    </source>
</evidence>
<dbReference type="AlphaFoldDB" id="A0A0B6Y5E3"/>
<evidence type="ECO:0000313" key="2">
    <source>
        <dbReference type="EMBL" id="CEK51051.1"/>
    </source>
</evidence>
<reference evidence="2" key="1">
    <citation type="submission" date="2014-12" db="EMBL/GenBank/DDBJ databases">
        <title>Insight into the proteome of Arion vulgaris.</title>
        <authorList>
            <person name="Aradska J."/>
            <person name="Bulat T."/>
            <person name="Smidak R."/>
            <person name="Sarate P."/>
            <person name="Gangsoo J."/>
            <person name="Sialana F."/>
            <person name="Bilban M."/>
            <person name="Lubec G."/>
        </authorList>
    </citation>
    <scope>NUCLEOTIDE SEQUENCE</scope>
    <source>
        <tissue evidence="2">Skin</tissue>
    </source>
</reference>
<dbReference type="Gene3D" id="3.40.50.2300">
    <property type="match status" value="2"/>
</dbReference>
<dbReference type="SUPFAM" id="SSF53822">
    <property type="entry name" value="Periplasmic binding protein-like I"/>
    <property type="match status" value="1"/>
</dbReference>
<dbReference type="EMBL" id="HACG01004186">
    <property type="protein sequence ID" value="CEK51051.1"/>
    <property type="molecule type" value="Transcribed_RNA"/>
</dbReference>
<dbReference type="InterPro" id="IPR050726">
    <property type="entry name" value="mGluR"/>
</dbReference>
<name>A0A0B6Y5E3_9EUPU</name>
<sequence length="88" mass="10430">VFTVVHNMSVSRMFIWVGSDGWSENLTLLSDKYHEALYGSFTTMFYLPHVPKFNEYFSKLKPSTSKNPWFHEFWERQFNCSFQAGTCD</sequence>
<accession>A0A0B6Y5E3</accession>
<organism evidence="2">
    <name type="scientific">Arion vulgaris</name>
    <dbReference type="NCBI Taxonomy" id="1028688"/>
    <lineage>
        <taxon>Eukaryota</taxon>
        <taxon>Metazoa</taxon>
        <taxon>Spiralia</taxon>
        <taxon>Lophotrochozoa</taxon>
        <taxon>Mollusca</taxon>
        <taxon>Gastropoda</taxon>
        <taxon>Heterobranchia</taxon>
        <taxon>Euthyneura</taxon>
        <taxon>Panpulmonata</taxon>
        <taxon>Eupulmonata</taxon>
        <taxon>Stylommatophora</taxon>
        <taxon>Helicina</taxon>
        <taxon>Arionoidea</taxon>
        <taxon>Arionidae</taxon>
        <taxon>Arion</taxon>
    </lineage>
</organism>
<protein>
    <recommendedName>
        <fullName evidence="3">Receptor ligand binding region domain-containing protein</fullName>
    </recommendedName>
</protein>
<dbReference type="InterPro" id="IPR028082">
    <property type="entry name" value="Peripla_BP_I"/>
</dbReference>
<proteinExistence type="predicted"/>
<gene>
    <name evidence="2" type="primary">ORF12341</name>
</gene>
<feature type="non-terminal residue" evidence="2">
    <location>
        <position position="88"/>
    </location>
</feature>
<evidence type="ECO:0000256" key="1">
    <source>
        <dbReference type="ARBA" id="ARBA00023180"/>
    </source>
</evidence>